<dbReference type="SMART" id="SM00367">
    <property type="entry name" value="LRR_CC"/>
    <property type="match status" value="6"/>
</dbReference>
<dbReference type="SMART" id="SM00368">
    <property type="entry name" value="LRR_RI"/>
    <property type="match status" value="5"/>
</dbReference>
<evidence type="ECO:0000259" key="1">
    <source>
        <dbReference type="Pfam" id="PF25372"/>
    </source>
</evidence>
<keyword evidence="3" id="KW-1185">Reference proteome</keyword>
<dbReference type="GeneID" id="68106387"/>
<dbReference type="GO" id="GO:0031146">
    <property type="term" value="P:SCF-dependent proteasomal ubiquitin-dependent protein catabolic process"/>
    <property type="evidence" value="ECO:0007669"/>
    <property type="project" value="TreeGrafter"/>
</dbReference>
<dbReference type="GO" id="GO:0019005">
    <property type="term" value="C:SCF ubiquitin ligase complex"/>
    <property type="evidence" value="ECO:0007669"/>
    <property type="project" value="TreeGrafter"/>
</dbReference>
<gene>
    <name evidence="2" type="ORF">C9374_013934</name>
</gene>
<dbReference type="Proteomes" id="UP000816034">
    <property type="component" value="Unassembled WGS sequence"/>
</dbReference>
<organism evidence="2 3">
    <name type="scientific">Naegleria lovaniensis</name>
    <name type="common">Amoeba</name>
    <dbReference type="NCBI Taxonomy" id="51637"/>
    <lineage>
        <taxon>Eukaryota</taxon>
        <taxon>Discoba</taxon>
        <taxon>Heterolobosea</taxon>
        <taxon>Tetramitia</taxon>
        <taxon>Eutetramitia</taxon>
        <taxon>Vahlkampfiidae</taxon>
        <taxon>Naegleria</taxon>
    </lineage>
</organism>
<dbReference type="RefSeq" id="XP_044553366.1">
    <property type="nucleotide sequence ID" value="XM_044689865.1"/>
</dbReference>
<name>A0AA88H172_NAELO</name>
<dbReference type="InterPro" id="IPR032675">
    <property type="entry name" value="LRR_dom_sf"/>
</dbReference>
<dbReference type="EMBL" id="PYSW02000007">
    <property type="protein sequence ID" value="KAG2389374.1"/>
    <property type="molecule type" value="Genomic_DNA"/>
</dbReference>
<dbReference type="Pfam" id="PF25372">
    <property type="entry name" value="DUF7885"/>
    <property type="match status" value="1"/>
</dbReference>
<dbReference type="AlphaFoldDB" id="A0AA88H172"/>
<dbReference type="SUPFAM" id="SSF52047">
    <property type="entry name" value="RNI-like"/>
    <property type="match status" value="1"/>
</dbReference>
<dbReference type="InterPro" id="IPR006553">
    <property type="entry name" value="Leu-rich_rpt_Cys-con_subtyp"/>
</dbReference>
<protein>
    <recommendedName>
        <fullName evidence="1">F-box/LRR-repeat protein 15-like leucin rich repeat domain-containing protein</fullName>
    </recommendedName>
</protein>
<comment type="caution">
    <text evidence="2">The sequence shown here is derived from an EMBL/GenBank/DDBJ whole genome shotgun (WGS) entry which is preliminary data.</text>
</comment>
<feature type="domain" description="F-box/LRR-repeat protein 15-like leucin rich repeat" evidence="1">
    <location>
        <begin position="44"/>
        <end position="246"/>
    </location>
</feature>
<evidence type="ECO:0000313" key="3">
    <source>
        <dbReference type="Proteomes" id="UP000816034"/>
    </source>
</evidence>
<dbReference type="InterPro" id="IPR057207">
    <property type="entry name" value="FBXL15_LRR"/>
</dbReference>
<dbReference type="Gene3D" id="3.80.10.10">
    <property type="entry name" value="Ribonuclease Inhibitor"/>
    <property type="match status" value="1"/>
</dbReference>
<proteinExistence type="predicted"/>
<evidence type="ECO:0000313" key="2">
    <source>
        <dbReference type="EMBL" id="KAG2389374.1"/>
    </source>
</evidence>
<sequence length="287" mass="31614">MKDEGAISISTSPYFLNVTELHLCYNALTDAAITAICESRQLTNIQTLKLGCSLSHTKNVVSVLSSSQNMKNLKALNISNVDIYNIDDLAQSDIMNNLTEIDLSDCAMNDEDVVSISKSVVMKNLRTLVLDFNVITYHGVHSLSTSPNLINLTKLHLANNSLGDDGAKAIAGGFSMLTYLDLSGCDIGNEGLKSISNSTTLTKLRTLNLNFSKVIQEWKVIGNSNNLSKLNRLYLANNDTLTIRNVVSIVKHMKRLVELNVQRCNSPFSDETMQVLCEMFPACDLSW</sequence>
<accession>A0AA88H172</accession>
<reference evidence="2 3" key="1">
    <citation type="journal article" date="2018" name="BMC Genomics">
        <title>The genome of Naegleria lovaniensis, the basis for a comparative approach to unravel pathogenicity factors of the human pathogenic amoeba N. fowleri.</title>
        <authorList>
            <person name="Liechti N."/>
            <person name="Schurch N."/>
            <person name="Bruggmann R."/>
            <person name="Wittwer M."/>
        </authorList>
    </citation>
    <scope>NUCLEOTIDE SEQUENCE [LARGE SCALE GENOMIC DNA]</scope>
    <source>
        <strain evidence="2 3">ATCC 30569</strain>
    </source>
</reference>
<dbReference type="PANTHER" id="PTHR13318">
    <property type="entry name" value="PARTNER OF PAIRED, ISOFORM B-RELATED"/>
    <property type="match status" value="1"/>
</dbReference>